<evidence type="ECO:0000256" key="2">
    <source>
        <dbReference type="SAM" id="Phobius"/>
    </source>
</evidence>
<organism evidence="3 4">
    <name type="scientific">Pendulispora rubella</name>
    <dbReference type="NCBI Taxonomy" id="2741070"/>
    <lineage>
        <taxon>Bacteria</taxon>
        <taxon>Pseudomonadati</taxon>
        <taxon>Myxococcota</taxon>
        <taxon>Myxococcia</taxon>
        <taxon>Myxococcales</taxon>
        <taxon>Sorangiineae</taxon>
        <taxon>Pendulisporaceae</taxon>
        <taxon>Pendulispora</taxon>
    </lineage>
</organism>
<feature type="transmembrane region" description="Helical" evidence="2">
    <location>
        <begin position="49"/>
        <end position="67"/>
    </location>
</feature>
<sequence>MSSAQLEDAVQSARAQPVAWDGVRAARVLSNVTRRNEERLRRRRWAQRAFVLAGACTLFVVASLRAASSPSIPSPVTRGEPAAVHGSSPLDDGGASALDGS</sequence>
<evidence type="ECO:0000313" key="3">
    <source>
        <dbReference type="EMBL" id="WXB05876.1"/>
    </source>
</evidence>
<proteinExistence type="predicted"/>
<dbReference type="RefSeq" id="WP_394835525.1">
    <property type="nucleotide sequence ID" value="NZ_CP089929.1"/>
</dbReference>
<name>A0ABZ2L9J0_9BACT</name>
<dbReference type="Proteomes" id="UP001374803">
    <property type="component" value="Chromosome"/>
</dbReference>
<protein>
    <submittedName>
        <fullName evidence="3">Uncharacterized protein</fullName>
    </submittedName>
</protein>
<gene>
    <name evidence="3" type="ORF">LVJ94_01185</name>
</gene>
<evidence type="ECO:0000256" key="1">
    <source>
        <dbReference type="SAM" id="MobiDB-lite"/>
    </source>
</evidence>
<accession>A0ABZ2L9J0</accession>
<keyword evidence="2" id="KW-1133">Transmembrane helix</keyword>
<keyword evidence="4" id="KW-1185">Reference proteome</keyword>
<keyword evidence="2" id="KW-0472">Membrane</keyword>
<evidence type="ECO:0000313" key="4">
    <source>
        <dbReference type="Proteomes" id="UP001374803"/>
    </source>
</evidence>
<reference evidence="3" key="1">
    <citation type="submission" date="2021-12" db="EMBL/GenBank/DDBJ databases">
        <title>Discovery of the Pendulisporaceae a myxobacterial family with distinct sporulation behavior and unique specialized metabolism.</title>
        <authorList>
            <person name="Garcia R."/>
            <person name="Popoff A."/>
            <person name="Bader C.D."/>
            <person name="Loehr J."/>
            <person name="Walesch S."/>
            <person name="Walt C."/>
            <person name="Boldt J."/>
            <person name="Bunk B."/>
            <person name="Haeckl F.J.F.P.J."/>
            <person name="Gunesch A.P."/>
            <person name="Birkelbach J."/>
            <person name="Nuebel U."/>
            <person name="Pietschmann T."/>
            <person name="Bach T."/>
            <person name="Mueller R."/>
        </authorList>
    </citation>
    <scope>NUCLEOTIDE SEQUENCE</scope>
    <source>
        <strain evidence="3">MSr11367</strain>
    </source>
</reference>
<feature type="region of interest" description="Disordered" evidence="1">
    <location>
        <begin position="68"/>
        <end position="101"/>
    </location>
</feature>
<keyword evidence="2" id="KW-0812">Transmembrane</keyword>
<dbReference type="EMBL" id="CP089983">
    <property type="protein sequence ID" value="WXB05876.1"/>
    <property type="molecule type" value="Genomic_DNA"/>
</dbReference>